<evidence type="ECO:0000313" key="2">
    <source>
        <dbReference type="Proteomes" id="UP000608450"/>
    </source>
</evidence>
<protein>
    <submittedName>
        <fullName evidence="1">Uncharacterized protein</fullName>
    </submittedName>
</protein>
<name>A0ABS0KDM0_PSENT</name>
<sequence length="171" mass="18400">MSLVPWPYRWLALILLAVALIGFGWIKGAGHVQAQWDAAVQQQTLQAAAVRERQAQATVKVVTEYVDRIRVVREKGDTIIKEVPVYVPVQADAACTINRGFVRLHDAAAAGELPEPARDADAAAAGIALSAVAGTVAANYQTCHENAEQLRALQVWVGEMGMAKQTHPPTP</sequence>
<dbReference type="Proteomes" id="UP000608450">
    <property type="component" value="Unassembled WGS sequence"/>
</dbReference>
<comment type="caution">
    <text evidence="1">The sequence shown here is derived from an EMBL/GenBank/DDBJ whole genome shotgun (WGS) entry which is preliminary data.</text>
</comment>
<evidence type="ECO:0000313" key="1">
    <source>
        <dbReference type="EMBL" id="MBG6286167.1"/>
    </source>
</evidence>
<proteinExistence type="predicted"/>
<dbReference type="EMBL" id="JADTFC010000002">
    <property type="protein sequence ID" value="MBG6286167.1"/>
    <property type="molecule type" value="Genomic_DNA"/>
</dbReference>
<organism evidence="1 2">
    <name type="scientific">Pseudomonas nitroreducens</name>
    <dbReference type="NCBI Taxonomy" id="46680"/>
    <lineage>
        <taxon>Bacteria</taxon>
        <taxon>Pseudomonadati</taxon>
        <taxon>Pseudomonadota</taxon>
        <taxon>Gammaproteobacteria</taxon>
        <taxon>Pseudomonadales</taxon>
        <taxon>Pseudomonadaceae</taxon>
        <taxon>Pseudomonas</taxon>
    </lineage>
</organism>
<dbReference type="RefSeq" id="WP_031688362.1">
    <property type="nucleotide sequence ID" value="NZ_JADTFC010000002.1"/>
</dbReference>
<gene>
    <name evidence="1" type="ORF">I5I61_01795</name>
</gene>
<accession>A0ABS0KDM0</accession>
<reference evidence="1 2" key="1">
    <citation type="submission" date="2020-11" db="EMBL/GenBank/DDBJ databases">
        <title>Enhanced detection system for hospital associated transmission using whole genome sequencing surveillance.</title>
        <authorList>
            <person name="Harrison L.H."/>
            <person name="Van Tyne D."/>
            <person name="Marsh J.W."/>
            <person name="Griffith M.P."/>
            <person name="Snyder D.J."/>
            <person name="Cooper V.S."/>
            <person name="Mustapha M."/>
        </authorList>
    </citation>
    <scope>NUCLEOTIDE SEQUENCE [LARGE SCALE GENOMIC DNA]</scope>
    <source>
        <strain evidence="1 2">PSA00705</strain>
    </source>
</reference>
<keyword evidence="2" id="KW-1185">Reference proteome</keyword>